<dbReference type="GO" id="GO:0030145">
    <property type="term" value="F:manganese ion binding"/>
    <property type="evidence" value="ECO:0007669"/>
    <property type="project" value="UniProtKB-UniRule"/>
</dbReference>
<dbReference type="InterPro" id="IPR036397">
    <property type="entry name" value="RNaseH_sf"/>
</dbReference>
<dbReference type="InterPro" id="IPR022898">
    <property type="entry name" value="RNase_HII"/>
</dbReference>
<dbReference type="SUPFAM" id="SSF53098">
    <property type="entry name" value="Ribonuclease H-like"/>
    <property type="match status" value="1"/>
</dbReference>
<name>A0A0M7BA36_9RHOB</name>
<feature type="binding site" evidence="14 15">
    <location>
        <position position="30"/>
    </location>
    <ligand>
        <name>a divalent metal cation</name>
        <dbReference type="ChEBI" id="CHEBI:60240"/>
    </ligand>
</feature>
<sequence>MPVLPSHMSPDLAFEAAARASGARVVAGLDEVGRGPWAGPVVVCAARLIAPPPPGLHDSKKLSARRRTALEPLLLECCEVGFGAASVAEIDALNIRRATHLAMVRAVAALPVAPDHLLIDGNDRPGWVDCPHNLIIGGDRRSLSIAAASVLAKTRRDRGMMALAQQHPGYGWDTNMGYGTKAHREGLKCHGVTQHHRQSFAPIRKMLCQ</sequence>
<feature type="binding site" evidence="14 15">
    <location>
        <position position="120"/>
    </location>
    <ligand>
        <name>a divalent metal cation</name>
        <dbReference type="ChEBI" id="CHEBI:60240"/>
    </ligand>
</feature>
<keyword evidence="13 14" id="KW-0464">Manganese</keyword>
<evidence type="ECO:0000313" key="19">
    <source>
        <dbReference type="Proteomes" id="UP000049455"/>
    </source>
</evidence>
<dbReference type="NCBIfam" id="NF000595">
    <property type="entry name" value="PRK00015.1-3"/>
    <property type="match status" value="1"/>
</dbReference>
<dbReference type="GO" id="GO:0004523">
    <property type="term" value="F:RNA-DNA hybrid ribonuclease activity"/>
    <property type="evidence" value="ECO:0007669"/>
    <property type="project" value="UniProtKB-UniRule"/>
</dbReference>
<dbReference type="RefSeq" id="WP_370736648.1">
    <property type="nucleotide sequence ID" value="NZ_CYPR01000102.1"/>
</dbReference>
<dbReference type="InterPro" id="IPR024567">
    <property type="entry name" value="RNase_HII/HIII_dom"/>
</dbReference>
<accession>A0A0M7BA36</accession>
<evidence type="ECO:0000256" key="3">
    <source>
        <dbReference type="ARBA" id="ARBA00004065"/>
    </source>
</evidence>
<dbReference type="PANTHER" id="PTHR10954">
    <property type="entry name" value="RIBONUCLEASE H2 SUBUNIT A"/>
    <property type="match status" value="1"/>
</dbReference>
<keyword evidence="12 14" id="KW-0378">Hydrolase</keyword>
<evidence type="ECO:0000256" key="8">
    <source>
        <dbReference type="ARBA" id="ARBA00022490"/>
    </source>
</evidence>
<dbReference type="PANTHER" id="PTHR10954:SF18">
    <property type="entry name" value="RIBONUCLEASE HII"/>
    <property type="match status" value="1"/>
</dbReference>
<evidence type="ECO:0000256" key="10">
    <source>
        <dbReference type="ARBA" id="ARBA00022723"/>
    </source>
</evidence>
<keyword evidence="19" id="KW-1185">Reference proteome</keyword>
<protein>
    <recommendedName>
        <fullName evidence="7 14">Ribonuclease HII</fullName>
        <shortName evidence="14">RNase HII</shortName>
        <ecNumber evidence="6 14">3.1.26.4</ecNumber>
    </recommendedName>
</protein>
<keyword evidence="9 14" id="KW-0540">Nuclease</keyword>
<dbReference type="AlphaFoldDB" id="A0A0M7BA36"/>
<evidence type="ECO:0000256" key="6">
    <source>
        <dbReference type="ARBA" id="ARBA00012180"/>
    </source>
</evidence>
<gene>
    <name evidence="14 18" type="primary">rnhB</name>
    <name evidence="18" type="ORF">JSE7799_01647</name>
</gene>
<dbReference type="GO" id="GO:0006298">
    <property type="term" value="P:mismatch repair"/>
    <property type="evidence" value="ECO:0007669"/>
    <property type="project" value="TreeGrafter"/>
</dbReference>
<reference evidence="18 19" key="1">
    <citation type="submission" date="2015-09" db="EMBL/GenBank/DDBJ databases">
        <authorList>
            <person name="Jackson K.R."/>
            <person name="Lunt B.L."/>
            <person name="Fisher J.N.B."/>
            <person name="Gardner A.V."/>
            <person name="Bailey M.E."/>
            <person name="Deus L.M."/>
            <person name="Earl A.S."/>
            <person name="Gibby P.D."/>
            <person name="Hartmann K.A."/>
            <person name="Liu J.E."/>
            <person name="Manci A.M."/>
            <person name="Nielsen D.A."/>
            <person name="Solomon M.B."/>
            <person name="Breakwell D.P."/>
            <person name="Burnett S.H."/>
            <person name="Grose J.H."/>
        </authorList>
    </citation>
    <scope>NUCLEOTIDE SEQUENCE [LARGE SCALE GENOMIC DNA]</scope>
    <source>
        <strain evidence="18 19">CECT 7799</strain>
    </source>
</reference>
<comment type="cofactor">
    <cofactor evidence="2">
        <name>Mg(2+)</name>
        <dbReference type="ChEBI" id="CHEBI:18420"/>
    </cofactor>
</comment>
<feature type="binding site" evidence="14 15">
    <location>
        <position position="31"/>
    </location>
    <ligand>
        <name>a divalent metal cation</name>
        <dbReference type="ChEBI" id="CHEBI:60240"/>
    </ligand>
</feature>
<comment type="similarity">
    <text evidence="5 14 16">Belongs to the RNase HII family.</text>
</comment>
<dbReference type="GO" id="GO:0003723">
    <property type="term" value="F:RNA binding"/>
    <property type="evidence" value="ECO:0007669"/>
    <property type="project" value="UniProtKB-UniRule"/>
</dbReference>
<evidence type="ECO:0000256" key="5">
    <source>
        <dbReference type="ARBA" id="ARBA00007383"/>
    </source>
</evidence>
<evidence type="ECO:0000313" key="18">
    <source>
        <dbReference type="EMBL" id="CUH38928.1"/>
    </source>
</evidence>
<dbReference type="GO" id="GO:0005737">
    <property type="term" value="C:cytoplasm"/>
    <property type="evidence" value="ECO:0007669"/>
    <property type="project" value="UniProtKB-SubCell"/>
</dbReference>
<evidence type="ECO:0000259" key="17">
    <source>
        <dbReference type="PROSITE" id="PS51975"/>
    </source>
</evidence>
<feature type="domain" description="RNase H type-2" evidence="17">
    <location>
        <begin position="24"/>
        <end position="209"/>
    </location>
</feature>
<evidence type="ECO:0000256" key="7">
    <source>
        <dbReference type="ARBA" id="ARBA00019179"/>
    </source>
</evidence>
<comment type="subcellular location">
    <subcellularLocation>
        <location evidence="4 14">Cytoplasm</location>
    </subcellularLocation>
</comment>
<evidence type="ECO:0000256" key="14">
    <source>
        <dbReference type="HAMAP-Rule" id="MF_00052"/>
    </source>
</evidence>
<dbReference type="InterPro" id="IPR012337">
    <property type="entry name" value="RNaseH-like_sf"/>
</dbReference>
<keyword evidence="10 14" id="KW-0479">Metal-binding</keyword>
<dbReference type="GO" id="GO:0032299">
    <property type="term" value="C:ribonuclease H2 complex"/>
    <property type="evidence" value="ECO:0007669"/>
    <property type="project" value="TreeGrafter"/>
</dbReference>
<evidence type="ECO:0000256" key="15">
    <source>
        <dbReference type="PROSITE-ProRule" id="PRU01319"/>
    </source>
</evidence>
<organism evidence="18 19">
    <name type="scientific">Jannaschia seosinensis</name>
    <dbReference type="NCBI Taxonomy" id="313367"/>
    <lineage>
        <taxon>Bacteria</taxon>
        <taxon>Pseudomonadati</taxon>
        <taxon>Pseudomonadota</taxon>
        <taxon>Alphaproteobacteria</taxon>
        <taxon>Rhodobacterales</taxon>
        <taxon>Roseobacteraceae</taxon>
        <taxon>Jannaschia</taxon>
    </lineage>
</organism>
<comment type="cofactor">
    <cofactor evidence="14 15">
        <name>Mn(2+)</name>
        <dbReference type="ChEBI" id="CHEBI:29035"/>
    </cofactor>
    <cofactor evidence="14 15">
        <name>Mg(2+)</name>
        <dbReference type="ChEBI" id="CHEBI:18420"/>
    </cofactor>
    <text evidence="14 15">Manganese or magnesium. Binds 1 divalent metal ion per monomer in the absence of substrate. May bind a second metal ion after substrate binding.</text>
</comment>
<comment type="catalytic activity">
    <reaction evidence="1 14 15 16">
        <text>Endonucleolytic cleavage to 5'-phosphomonoester.</text>
        <dbReference type="EC" id="3.1.26.4"/>
    </reaction>
</comment>
<dbReference type="Gene3D" id="3.30.420.10">
    <property type="entry name" value="Ribonuclease H-like superfamily/Ribonuclease H"/>
    <property type="match status" value="1"/>
</dbReference>
<dbReference type="HAMAP" id="MF_00052_B">
    <property type="entry name" value="RNase_HII_B"/>
    <property type="match status" value="1"/>
</dbReference>
<dbReference type="GO" id="GO:0043137">
    <property type="term" value="P:DNA replication, removal of RNA primer"/>
    <property type="evidence" value="ECO:0007669"/>
    <property type="project" value="TreeGrafter"/>
</dbReference>
<evidence type="ECO:0000256" key="1">
    <source>
        <dbReference type="ARBA" id="ARBA00000077"/>
    </source>
</evidence>
<evidence type="ECO:0000256" key="11">
    <source>
        <dbReference type="ARBA" id="ARBA00022759"/>
    </source>
</evidence>
<dbReference type="EMBL" id="CYPR01000102">
    <property type="protein sequence ID" value="CUH38928.1"/>
    <property type="molecule type" value="Genomic_DNA"/>
</dbReference>
<evidence type="ECO:0000256" key="9">
    <source>
        <dbReference type="ARBA" id="ARBA00022722"/>
    </source>
</evidence>
<evidence type="ECO:0000256" key="12">
    <source>
        <dbReference type="ARBA" id="ARBA00022801"/>
    </source>
</evidence>
<comment type="function">
    <text evidence="3 14 16">Endonuclease that specifically degrades the RNA of RNA-DNA hybrids.</text>
</comment>
<dbReference type="Pfam" id="PF01351">
    <property type="entry name" value="RNase_HII"/>
    <property type="match status" value="1"/>
</dbReference>
<dbReference type="EC" id="3.1.26.4" evidence="6 14"/>
<keyword evidence="11 14" id="KW-0255">Endonuclease</keyword>
<evidence type="ECO:0000256" key="13">
    <source>
        <dbReference type="ARBA" id="ARBA00023211"/>
    </source>
</evidence>
<evidence type="ECO:0000256" key="16">
    <source>
        <dbReference type="RuleBase" id="RU003515"/>
    </source>
</evidence>
<dbReference type="PROSITE" id="PS51975">
    <property type="entry name" value="RNASE_H_2"/>
    <property type="match status" value="1"/>
</dbReference>
<dbReference type="CDD" id="cd07182">
    <property type="entry name" value="RNase_HII_bacteria_HII_like"/>
    <property type="match status" value="1"/>
</dbReference>
<evidence type="ECO:0000256" key="4">
    <source>
        <dbReference type="ARBA" id="ARBA00004496"/>
    </source>
</evidence>
<proteinExistence type="inferred from homology"/>
<keyword evidence="8 14" id="KW-0963">Cytoplasm</keyword>
<evidence type="ECO:0000256" key="2">
    <source>
        <dbReference type="ARBA" id="ARBA00001946"/>
    </source>
</evidence>
<dbReference type="STRING" id="313367.JSE7799_01647"/>
<dbReference type="Proteomes" id="UP000049455">
    <property type="component" value="Unassembled WGS sequence"/>
</dbReference>
<dbReference type="InterPro" id="IPR001352">
    <property type="entry name" value="RNase_HII/HIII"/>
</dbReference>